<evidence type="ECO:0000313" key="5">
    <source>
        <dbReference type="EMBL" id="AOZ51892.1"/>
    </source>
</evidence>
<accession>A0A1D9LK44</accession>
<evidence type="ECO:0000256" key="1">
    <source>
        <dbReference type="SAM" id="Coils"/>
    </source>
</evidence>
<dbReference type="SUPFAM" id="SSF46689">
    <property type="entry name" value="Homeodomain-like"/>
    <property type="match status" value="1"/>
</dbReference>
<dbReference type="Proteomes" id="UP000178776">
    <property type="component" value="Chromosome"/>
</dbReference>
<keyword evidence="1" id="KW-0175">Coiled coil</keyword>
<evidence type="ECO:0000313" key="2">
    <source>
        <dbReference type="EMBL" id="AOZ49159.1"/>
    </source>
</evidence>
<dbReference type="InterPro" id="IPR002514">
    <property type="entry name" value="Transposase_8"/>
</dbReference>
<dbReference type="GO" id="GO:0004803">
    <property type="term" value="F:transposase activity"/>
    <property type="evidence" value="ECO:0007669"/>
    <property type="project" value="InterPro"/>
</dbReference>
<dbReference type="KEGG" id="cvc:BKX93_18360"/>
<dbReference type="InterPro" id="IPR009057">
    <property type="entry name" value="Homeodomain-like_sf"/>
</dbReference>
<evidence type="ECO:0000313" key="4">
    <source>
        <dbReference type="EMBL" id="AOZ51763.1"/>
    </source>
</evidence>
<dbReference type="KEGG" id="cvc:BKX93_19095"/>
<evidence type="ECO:0000313" key="3">
    <source>
        <dbReference type="EMBL" id="AOZ51594.1"/>
    </source>
</evidence>
<evidence type="ECO:0000313" key="6">
    <source>
        <dbReference type="EMBL" id="AOZ51999.1"/>
    </source>
</evidence>
<reference evidence="3 7" key="1">
    <citation type="submission" date="2016-10" db="EMBL/GenBank/DDBJ databases">
        <title>Chromobacterium muskegensis sp. nov., an insecticidal bacterium isolated from Sphagnum bogs.</title>
        <authorList>
            <person name="Sparks M.E."/>
            <person name="Blackburn M.B."/>
            <person name="Gundersen-Rindal D.E."/>
            <person name="Mitchell A."/>
            <person name="Farrar R."/>
            <person name="Kuhar D."/>
        </authorList>
    </citation>
    <scope>NUCLEOTIDE SEQUENCE [LARGE SCALE GENOMIC DNA]</scope>
    <source>
        <strain evidence="3 7">21-1</strain>
    </source>
</reference>
<feature type="coiled-coil region" evidence="1">
    <location>
        <begin position="49"/>
        <end position="76"/>
    </location>
</feature>
<dbReference type="Gene3D" id="1.10.10.60">
    <property type="entry name" value="Homeodomain-like"/>
    <property type="match status" value="1"/>
</dbReference>
<dbReference type="EMBL" id="CP017707">
    <property type="protein sequence ID" value="AOZ51763.1"/>
    <property type="molecule type" value="Genomic_DNA"/>
</dbReference>
<dbReference type="GO" id="GO:0006313">
    <property type="term" value="P:DNA transposition"/>
    <property type="evidence" value="ECO:0007669"/>
    <property type="project" value="InterPro"/>
</dbReference>
<dbReference type="KEGG" id="cvc:BKX93_19720"/>
<dbReference type="EMBL" id="CP017707">
    <property type="protein sequence ID" value="AOZ51892.1"/>
    <property type="molecule type" value="Genomic_DNA"/>
</dbReference>
<dbReference type="EMBL" id="CP017707">
    <property type="protein sequence ID" value="AOZ51594.1"/>
    <property type="molecule type" value="Genomic_DNA"/>
</dbReference>
<dbReference type="KEGG" id="cvc:BKX93_17385"/>
<dbReference type="Pfam" id="PF01527">
    <property type="entry name" value="HTH_Tnp_1"/>
    <property type="match status" value="1"/>
</dbReference>
<dbReference type="AlphaFoldDB" id="A0A1D9LK44"/>
<protein>
    <submittedName>
        <fullName evidence="3">Transposase</fullName>
    </submittedName>
</protein>
<dbReference type="EMBL" id="CP017707">
    <property type="protein sequence ID" value="AOZ49159.1"/>
    <property type="molecule type" value="Genomic_DNA"/>
</dbReference>
<dbReference type="InterPro" id="IPR052546">
    <property type="entry name" value="Transposase_8_domain"/>
</dbReference>
<dbReference type="EMBL" id="CP017707">
    <property type="protein sequence ID" value="AOZ51999.1"/>
    <property type="molecule type" value="Genomic_DNA"/>
</dbReference>
<dbReference type="KEGG" id="cvc:BKX93_03510"/>
<name>A0A1D9LK44_9NEIS</name>
<dbReference type="PANTHER" id="PTHR33609:SF1">
    <property type="entry name" value="TRANSPOSASE"/>
    <property type="match status" value="1"/>
</dbReference>
<dbReference type="STRING" id="1108595.BKX93_03510"/>
<sequence>MKKSKFTEEQIAFALRQAESGTTVAEVCRKMGVSEATFYNWKKKYGGLGVSELRRLKQLEEENARLKRMVADLSLDKQMLQEVIQKKL</sequence>
<dbReference type="PANTHER" id="PTHR33609">
    <property type="entry name" value="LOW CALCIUM RESPONSE LOCUS PROTEIN S"/>
    <property type="match status" value="1"/>
</dbReference>
<proteinExistence type="predicted"/>
<evidence type="ECO:0000313" key="7">
    <source>
        <dbReference type="Proteomes" id="UP000178776"/>
    </source>
</evidence>
<organism evidence="3 7">
    <name type="scientific">Chromobacterium vaccinii</name>
    <dbReference type="NCBI Taxonomy" id="1108595"/>
    <lineage>
        <taxon>Bacteria</taxon>
        <taxon>Pseudomonadati</taxon>
        <taxon>Pseudomonadota</taxon>
        <taxon>Betaproteobacteria</taxon>
        <taxon>Neisseriales</taxon>
        <taxon>Chromobacteriaceae</taxon>
        <taxon>Chromobacterium</taxon>
    </lineage>
</organism>
<dbReference type="GO" id="GO:0003677">
    <property type="term" value="F:DNA binding"/>
    <property type="evidence" value="ECO:0007669"/>
    <property type="project" value="InterPro"/>
</dbReference>
<gene>
    <name evidence="2" type="ORF">BKX93_03510</name>
    <name evidence="3" type="ORF">BKX93_17385</name>
    <name evidence="4" type="ORF">BKX93_18360</name>
    <name evidence="5" type="ORF">BKX93_19095</name>
    <name evidence="6" type="ORF">BKX93_19720</name>
</gene>